<proteinExistence type="predicted"/>
<evidence type="ECO:0000313" key="2">
    <source>
        <dbReference type="Proteomes" id="UP001060085"/>
    </source>
</evidence>
<reference evidence="2" key="1">
    <citation type="journal article" date="2023" name="Nat. Plants">
        <title>Single-cell RNA sequencing provides a high-resolution roadmap for understanding the multicellular compartmentation of specialized metabolism.</title>
        <authorList>
            <person name="Sun S."/>
            <person name="Shen X."/>
            <person name="Li Y."/>
            <person name="Li Y."/>
            <person name="Wang S."/>
            <person name="Li R."/>
            <person name="Zhang H."/>
            <person name="Shen G."/>
            <person name="Guo B."/>
            <person name="Wei J."/>
            <person name="Xu J."/>
            <person name="St-Pierre B."/>
            <person name="Chen S."/>
            <person name="Sun C."/>
        </authorList>
    </citation>
    <scope>NUCLEOTIDE SEQUENCE [LARGE SCALE GENOMIC DNA]</scope>
</reference>
<sequence>MLACCWVTPSIPISNYRRRFHCRAEEDQQTQYTPIERQNKKKVLIVGSGWAGLGAAHHLSKQGLDVTVLEGGYEFGPKNKTFSPDDVGIRSFLYPYRNIFKLAEELEIKPFTKWMSSAMYSEEGLEVKFPIFQDAPQLPTPLGPLLYTQFARLQTVDLLTSLPLMAAIIDFDNTDTAWNKYDQITARELLRQFGCSERLYRCVFDPLLRVGLFAPGEQCSAAATLGILYYFGFGHQKNFDMAWCQGTVRDKIFEPWKDYLKLNGCKFLEGRKVTDLFINEETGIISEVICGKESLKADAVILAVGISTLQELIENSAVLCTRPEFLKVLNLESIDLLTVKLQLDGKVKIPNASNVSSRFNDSSGWTFFDLNSIHDEYEDDSVTTIEADFYHANDLMALPDEIIVREVMSCLTKCIKDFENAEVIDKEIGRFPQYLTHFFPGSYKYMMRGSTSFPNLFMAGDWIINRHGSWLQEKSYVTGLEAANRVVDYLELGSFAKIIAVEEDEPHIQMLRNLNRNAKEIKDQLPCSNFFLQ</sequence>
<evidence type="ECO:0000313" key="1">
    <source>
        <dbReference type="EMBL" id="KAI5647787.1"/>
    </source>
</evidence>
<name>A0ACB9ZLI2_CATRO</name>
<dbReference type="Proteomes" id="UP001060085">
    <property type="component" value="Linkage Group LG08"/>
</dbReference>
<keyword evidence="2" id="KW-1185">Reference proteome</keyword>
<protein>
    <submittedName>
        <fullName evidence="1">Uncharacterized protein</fullName>
    </submittedName>
</protein>
<accession>A0ACB9ZLI2</accession>
<organism evidence="1 2">
    <name type="scientific">Catharanthus roseus</name>
    <name type="common">Madagascar periwinkle</name>
    <name type="synonym">Vinca rosea</name>
    <dbReference type="NCBI Taxonomy" id="4058"/>
    <lineage>
        <taxon>Eukaryota</taxon>
        <taxon>Viridiplantae</taxon>
        <taxon>Streptophyta</taxon>
        <taxon>Embryophyta</taxon>
        <taxon>Tracheophyta</taxon>
        <taxon>Spermatophyta</taxon>
        <taxon>Magnoliopsida</taxon>
        <taxon>eudicotyledons</taxon>
        <taxon>Gunneridae</taxon>
        <taxon>Pentapetalae</taxon>
        <taxon>asterids</taxon>
        <taxon>lamiids</taxon>
        <taxon>Gentianales</taxon>
        <taxon>Apocynaceae</taxon>
        <taxon>Rauvolfioideae</taxon>
        <taxon>Vinceae</taxon>
        <taxon>Catharanthinae</taxon>
        <taxon>Catharanthus</taxon>
    </lineage>
</organism>
<dbReference type="EMBL" id="CM044708">
    <property type="protein sequence ID" value="KAI5647787.1"/>
    <property type="molecule type" value="Genomic_DNA"/>
</dbReference>
<comment type="caution">
    <text evidence="1">The sequence shown here is derived from an EMBL/GenBank/DDBJ whole genome shotgun (WGS) entry which is preliminary data.</text>
</comment>
<gene>
    <name evidence="1" type="ORF">M9H77_33792</name>
</gene>